<evidence type="ECO:0000259" key="3">
    <source>
        <dbReference type="Pfam" id="PF16344"/>
    </source>
</evidence>
<dbReference type="PANTHER" id="PTHR30273:SF2">
    <property type="entry name" value="PROTEIN FECR"/>
    <property type="match status" value="1"/>
</dbReference>
<dbReference type="RefSeq" id="WP_135469869.1">
    <property type="nucleotide sequence ID" value="NZ_CASJDB010000010.1"/>
</dbReference>
<proteinExistence type="predicted"/>
<dbReference type="InterPro" id="IPR012373">
    <property type="entry name" value="Ferrdict_sens_TM"/>
</dbReference>
<dbReference type="PANTHER" id="PTHR30273">
    <property type="entry name" value="PERIPLASMIC SIGNAL SENSOR AND SIGMA FACTOR ACTIVATOR FECR-RELATED"/>
    <property type="match status" value="1"/>
</dbReference>
<dbReference type="InterPro" id="IPR032508">
    <property type="entry name" value="FecR_C"/>
</dbReference>
<feature type="domain" description="FecR protein" evidence="2">
    <location>
        <begin position="183"/>
        <end position="270"/>
    </location>
</feature>
<dbReference type="Proteomes" id="UP000297635">
    <property type="component" value="Unassembled WGS sequence"/>
</dbReference>
<keyword evidence="1" id="KW-1133">Transmembrane helix</keyword>
<dbReference type="GeneID" id="82148358"/>
<dbReference type="EMBL" id="SJSA01000001">
    <property type="protein sequence ID" value="TGG39367.1"/>
    <property type="molecule type" value="Genomic_DNA"/>
</dbReference>
<keyword evidence="1" id="KW-0472">Membrane</keyword>
<comment type="caution">
    <text evidence="4">The sequence shown here is derived from an EMBL/GenBank/DDBJ whole genome shotgun (WGS) entry which is preliminary data.</text>
</comment>
<dbReference type="Gene3D" id="2.60.120.1440">
    <property type="match status" value="1"/>
</dbReference>
<evidence type="ECO:0000313" key="5">
    <source>
        <dbReference type="Proteomes" id="UP000297635"/>
    </source>
</evidence>
<gene>
    <name evidence="4" type="ORF">EZ315_01050</name>
</gene>
<sequence length="394" mass="45085">MERISILIYRHIIGALTPEEKAELDEWTARSRENEKFVKRVTSPDELQRWRERRNVINTERPAHDMRLRIDSLMADDRRYRMRRKLTSYITGVAASLLLITGVSLFLLLDDTPSQDSSSMNISGVKQSRLDDIHYGSTKAVLTLSNGSTVSFSDTTLSYPDASDSGLHRYVSENNAVEELNLSVPKGGEFKITLEDSTEVWLNADSRLIYPSVFGVCERRVKVSGEAYFSVHHEEDRPFYVDTNDQTIRVYGTTFNVRNYPDDNLAYITLETGSIALSRPGVVHGGEVVMSPGHHATYDKDSERMSMTVVDPAVISSWRHGKFVFENQPLRCIMRDLSRWYDFDYEFADSDIEEIIFLGSIPRYSDFTIAVSIIEKCSDLRISIRDGKVYIQRK</sequence>
<name>A0A4Z0V4T2_9BACT</name>
<accession>A0A4Z0V4T2</accession>
<feature type="domain" description="Protein FecR C-terminal" evidence="3">
    <location>
        <begin position="322"/>
        <end position="391"/>
    </location>
</feature>
<dbReference type="Pfam" id="PF04773">
    <property type="entry name" value="FecR"/>
    <property type="match status" value="1"/>
</dbReference>
<keyword evidence="1" id="KW-0812">Transmembrane</keyword>
<evidence type="ECO:0000259" key="2">
    <source>
        <dbReference type="Pfam" id="PF04773"/>
    </source>
</evidence>
<dbReference type="Pfam" id="PF16344">
    <property type="entry name" value="FecR_C"/>
    <property type="match status" value="1"/>
</dbReference>
<organism evidence="4 5">
    <name type="scientific">Duncaniella freteri</name>
    <dbReference type="NCBI Taxonomy" id="2530391"/>
    <lineage>
        <taxon>Bacteria</taxon>
        <taxon>Pseudomonadati</taxon>
        <taxon>Bacteroidota</taxon>
        <taxon>Bacteroidia</taxon>
        <taxon>Bacteroidales</taxon>
        <taxon>Muribaculaceae</taxon>
        <taxon>Duncaniella</taxon>
    </lineage>
</organism>
<protein>
    <submittedName>
        <fullName evidence="4">FecR family protein</fullName>
    </submittedName>
</protein>
<keyword evidence="5" id="KW-1185">Reference proteome</keyword>
<feature type="transmembrane region" description="Helical" evidence="1">
    <location>
        <begin position="86"/>
        <end position="109"/>
    </location>
</feature>
<dbReference type="Gene3D" id="3.55.50.30">
    <property type="match status" value="1"/>
</dbReference>
<evidence type="ECO:0000313" key="4">
    <source>
        <dbReference type="EMBL" id="TGG39367.1"/>
    </source>
</evidence>
<dbReference type="GO" id="GO:0016989">
    <property type="term" value="F:sigma factor antagonist activity"/>
    <property type="evidence" value="ECO:0007669"/>
    <property type="project" value="TreeGrafter"/>
</dbReference>
<evidence type="ECO:0000256" key="1">
    <source>
        <dbReference type="SAM" id="Phobius"/>
    </source>
</evidence>
<dbReference type="AlphaFoldDB" id="A0A4Z0V4T2"/>
<reference evidence="4 5" key="1">
    <citation type="submission" date="2019-02" db="EMBL/GenBank/DDBJ databases">
        <title>Isolation and identification of novel species under the genus Muribaculum.</title>
        <authorList>
            <person name="Miyake S."/>
            <person name="Ding Y."/>
            <person name="Low A."/>
            <person name="Soh M."/>
            <person name="Seedorf H."/>
        </authorList>
    </citation>
    <scope>NUCLEOTIDE SEQUENCE [LARGE SCALE GENOMIC DNA]</scope>
    <source>
        <strain evidence="4 5">TLL-A3</strain>
    </source>
</reference>
<dbReference type="InterPro" id="IPR006860">
    <property type="entry name" value="FecR"/>
</dbReference>